<dbReference type="EC" id="3.4.24.-" evidence="9"/>
<evidence type="ECO:0000313" key="9">
    <source>
        <dbReference type="EMBL" id="RWX48458.1"/>
    </source>
</evidence>
<dbReference type="InterPro" id="IPR001567">
    <property type="entry name" value="Pept_M3A_M3B_dom"/>
</dbReference>
<evidence type="ECO:0000256" key="5">
    <source>
        <dbReference type="ARBA" id="ARBA00023049"/>
    </source>
</evidence>
<dbReference type="CDD" id="cd09610">
    <property type="entry name" value="M3B_PepF"/>
    <property type="match status" value="1"/>
</dbReference>
<evidence type="ECO:0000256" key="1">
    <source>
        <dbReference type="ARBA" id="ARBA00022670"/>
    </source>
</evidence>
<comment type="cofactor">
    <cofactor evidence="6">
        <name>Zn(2+)</name>
        <dbReference type="ChEBI" id="CHEBI:29105"/>
    </cofactor>
    <text evidence="6">Binds 1 zinc ion.</text>
</comment>
<dbReference type="GO" id="GO:0006508">
    <property type="term" value="P:proteolysis"/>
    <property type="evidence" value="ECO:0007669"/>
    <property type="project" value="UniProtKB-KW"/>
</dbReference>
<feature type="domain" description="Peptidase M3A/M3B catalytic" evidence="7">
    <location>
        <begin position="200"/>
        <end position="577"/>
    </location>
</feature>
<evidence type="ECO:0000259" key="8">
    <source>
        <dbReference type="Pfam" id="PF08439"/>
    </source>
</evidence>
<evidence type="ECO:0000256" key="3">
    <source>
        <dbReference type="ARBA" id="ARBA00022801"/>
    </source>
</evidence>
<dbReference type="InterPro" id="IPR011977">
    <property type="entry name" value="Pept_M3B_clade3"/>
</dbReference>
<dbReference type="Pfam" id="PF08439">
    <property type="entry name" value="Peptidase_M3_N"/>
    <property type="match status" value="1"/>
</dbReference>
<reference evidence="9 10" key="1">
    <citation type="submission" date="2017-01" db="EMBL/GenBank/DDBJ databases">
        <title>The cable genome- insights into the physiology and evolution of filamentous bacteria capable of sulfide oxidation via long distance electron transfer.</title>
        <authorList>
            <person name="Schreiber L."/>
            <person name="Bjerg J.T."/>
            <person name="Boggild A."/>
            <person name="Van De Vossenberg J."/>
            <person name="Meysman F."/>
            <person name="Nielsen L.P."/>
            <person name="Schramm A."/>
            <person name="Kjeldsen K.U."/>
        </authorList>
    </citation>
    <scope>NUCLEOTIDE SEQUENCE [LARGE SCALE GENOMIC DNA]</scope>
    <source>
        <strain evidence="9">A1</strain>
    </source>
</reference>
<dbReference type="SUPFAM" id="SSF55486">
    <property type="entry name" value="Metalloproteases ('zincins'), catalytic domain"/>
    <property type="match status" value="1"/>
</dbReference>
<evidence type="ECO:0000313" key="10">
    <source>
        <dbReference type="Proteomes" id="UP000288086"/>
    </source>
</evidence>
<dbReference type="EMBL" id="MTKP01000148">
    <property type="protein sequence ID" value="RWX48458.1"/>
    <property type="molecule type" value="Genomic_DNA"/>
</dbReference>
<dbReference type="InterPro" id="IPR045090">
    <property type="entry name" value="Pept_M3A_M3B"/>
</dbReference>
<dbReference type="Gene3D" id="1.20.140.70">
    <property type="entry name" value="Oligopeptidase f, N-terminal domain"/>
    <property type="match status" value="1"/>
</dbReference>
<keyword evidence="4 6" id="KW-0862">Zinc</keyword>
<sequence>MSTERNTQLHTSEVLWKLTDLYESLDDQQIQDDLDFCHQEADLLQEIQGKLAELEPPVFARTVRRLERIQENLSRIATYAFLNFSTQVKNAEAGAFLQKIKEESSKINRKLVFFNLEWAKMDQAVTDCLLAHEEVAPFHHFLTNLRRYANHLLSEVEEELLVEFEPVGTESWLTLFEKVLGHLQFGEDKRGEEEVLSDLYDSDREVRRQAAQELTEGLQSQLHILTHIFNTILAEKMISDRLRKYPSWIRTRNLSNELEDVTVDALVTASVGRYDLVQRYYHLKKDLLGLDELQDYDRYAPLPSLPDQQISWPECRSMVLEGFRGFSPEMADIAELFFEKNWIHAPLLDGKRGGAFAHPAVPDAHPYVLVNYTGNLRDVSTVAHELGHGVHQYLAREQGYFNGDTTLVLAETASVFAELLIFHRQLDILEAPEQRRAFICQKLESIFATVFRQISMNRFENLIHNSRREQGELSADALSDLWMQSQVAMFGDSVNLSEQYRTWWSYIPHFLHTPGYVYSYAFGELLVLALYRNYQAEGAASFVPKYTHLLAQGGNQSPYELLKPFNIDLNDPEFWQGGLAVIEEMLVSVEKE</sequence>
<dbReference type="Proteomes" id="UP000288086">
    <property type="component" value="Unassembled WGS sequence"/>
</dbReference>
<keyword evidence="1 6" id="KW-0645">Protease</keyword>
<dbReference type="PANTHER" id="PTHR11804">
    <property type="entry name" value="PROTEASE M3 THIMET OLIGOPEPTIDASE-RELATED"/>
    <property type="match status" value="1"/>
</dbReference>
<dbReference type="PANTHER" id="PTHR11804:SF5">
    <property type="entry name" value="OLIGOENDOPEPTIDASE F"/>
    <property type="match status" value="1"/>
</dbReference>
<dbReference type="NCBIfam" id="TIGR02290">
    <property type="entry name" value="M3_fam_3"/>
    <property type="match status" value="1"/>
</dbReference>
<organism evidence="9 10">
    <name type="scientific">Candidatus Electrothrix communis</name>
    <dbReference type="NCBI Taxonomy" id="1859133"/>
    <lineage>
        <taxon>Bacteria</taxon>
        <taxon>Pseudomonadati</taxon>
        <taxon>Thermodesulfobacteriota</taxon>
        <taxon>Desulfobulbia</taxon>
        <taxon>Desulfobulbales</taxon>
        <taxon>Desulfobulbaceae</taxon>
        <taxon>Candidatus Electrothrix</taxon>
    </lineage>
</organism>
<dbReference type="InterPro" id="IPR013647">
    <property type="entry name" value="OligopepF_N_dom"/>
</dbReference>
<protein>
    <submittedName>
        <fullName evidence="9">Oligoendopeptidase F</fullName>
        <ecNumber evidence="9">3.4.24.-</ecNumber>
    </submittedName>
</protein>
<evidence type="ECO:0000256" key="6">
    <source>
        <dbReference type="RuleBase" id="RU003435"/>
    </source>
</evidence>
<dbReference type="AlphaFoldDB" id="A0A444J5V0"/>
<name>A0A444J5V0_9BACT</name>
<dbReference type="Pfam" id="PF01432">
    <property type="entry name" value="Peptidase_M3"/>
    <property type="match status" value="1"/>
</dbReference>
<evidence type="ECO:0000256" key="2">
    <source>
        <dbReference type="ARBA" id="ARBA00022723"/>
    </source>
</evidence>
<comment type="caution">
    <text evidence="9">The sequence shown here is derived from an EMBL/GenBank/DDBJ whole genome shotgun (WGS) entry which is preliminary data.</text>
</comment>
<proteinExistence type="inferred from homology"/>
<dbReference type="InterPro" id="IPR042088">
    <property type="entry name" value="OligoPept_F_C"/>
</dbReference>
<dbReference type="GO" id="GO:0004222">
    <property type="term" value="F:metalloendopeptidase activity"/>
    <property type="evidence" value="ECO:0007669"/>
    <property type="project" value="InterPro"/>
</dbReference>
<comment type="similarity">
    <text evidence="6">Belongs to the peptidase M3 family.</text>
</comment>
<accession>A0A444J5V0</accession>
<keyword evidence="5 6" id="KW-0482">Metalloprotease</keyword>
<evidence type="ECO:0000256" key="4">
    <source>
        <dbReference type="ARBA" id="ARBA00022833"/>
    </source>
</evidence>
<evidence type="ECO:0000259" key="7">
    <source>
        <dbReference type="Pfam" id="PF01432"/>
    </source>
</evidence>
<dbReference type="Gene3D" id="1.10.1370.20">
    <property type="entry name" value="Oligoendopeptidase f, C-terminal domain"/>
    <property type="match status" value="1"/>
</dbReference>
<feature type="domain" description="Oligopeptidase F N-terminal" evidence="8">
    <location>
        <begin position="117"/>
        <end position="185"/>
    </location>
</feature>
<dbReference type="GO" id="GO:0006518">
    <property type="term" value="P:peptide metabolic process"/>
    <property type="evidence" value="ECO:0007669"/>
    <property type="project" value="TreeGrafter"/>
</dbReference>
<keyword evidence="10" id="KW-1185">Reference proteome</keyword>
<gene>
    <name evidence="9" type="ORF">VT98_11481</name>
</gene>
<keyword evidence="3 6" id="KW-0378">Hydrolase</keyword>
<keyword evidence="2 6" id="KW-0479">Metal-binding</keyword>
<dbReference type="GO" id="GO:0046872">
    <property type="term" value="F:metal ion binding"/>
    <property type="evidence" value="ECO:0007669"/>
    <property type="project" value="UniProtKB-UniRule"/>
</dbReference>